<reference evidence="5" key="1">
    <citation type="submission" date="2020-07" db="EMBL/GenBank/DDBJ databases">
        <title>Huge and variable diversity of episymbiotic CPR bacteria and DPANN archaea in groundwater ecosystems.</title>
        <authorList>
            <person name="He C.Y."/>
            <person name="Keren R."/>
            <person name="Whittaker M."/>
            <person name="Farag I.F."/>
            <person name="Doudna J."/>
            <person name="Cate J.H.D."/>
            <person name="Banfield J.F."/>
        </authorList>
    </citation>
    <scope>NUCLEOTIDE SEQUENCE</scope>
    <source>
        <strain evidence="5">NC_groundwater_672_Ag_B-0.1um_62_36</strain>
    </source>
</reference>
<dbReference type="Proteomes" id="UP000769766">
    <property type="component" value="Unassembled WGS sequence"/>
</dbReference>
<gene>
    <name evidence="5" type="ORF">HYY20_00450</name>
</gene>
<feature type="region of interest" description="Disordered" evidence="4">
    <location>
        <begin position="413"/>
        <end position="437"/>
    </location>
</feature>
<name>A0A932CLE2_UNCTE</name>
<dbReference type="Pfam" id="PF11854">
    <property type="entry name" value="MtrB_PioB"/>
    <property type="match status" value="1"/>
</dbReference>
<dbReference type="EMBL" id="JACPRF010000015">
    <property type="protein sequence ID" value="MBI2875334.1"/>
    <property type="molecule type" value="Genomic_DNA"/>
</dbReference>
<evidence type="ECO:0000256" key="4">
    <source>
        <dbReference type="SAM" id="MobiDB-lite"/>
    </source>
</evidence>
<dbReference type="Gene3D" id="2.40.170.20">
    <property type="entry name" value="TonB-dependent receptor, beta-barrel domain"/>
    <property type="match status" value="1"/>
</dbReference>
<evidence type="ECO:0000313" key="5">
    <source>
        <dbReference type="EMBL" id="MBI2875334.1"/>
    </source>
</evidence>
<evidence type="ECO:0000256" key="1">
    <source>
        <dbReference type="ARBA" id="ARBA00004442"/>
    </source>
</evidence>
<proteinExistence type="predicted"/>
<dbReference type="GO" id="GO:0009279">
    <property type="term" value="C:cell outer membrane"/>
    <property type="evidence" value="ECO:0007669"/>
    <property type="project" value="UniProtKB-SubCell"/>
</dbReference>
<organism evidence="5 6">
    <name type="scientific">Tectimicrobiota bacterium</name>
    <dbReference type="NCBI Taxonomy" id="2528274"/>
    <lineage>
        <taxon>Bacteria</taxon>
        <taxon>Pseudomonadati</taxon>
        <taxon>Nitrospinota/Tectimicrobiota group</taxon>
        <taxon>Candidatus Tectimicrobiota</taxon>
    </lineage>
</organism>
<accession>A0A932CLE2</accession>
<dbReference type="InterPro" id="IPR036942">
    <property type="entry name" value="Beta-barrel_TonB_sf"/>
</dbReference>
<evidence type="ECO:0000313" key="6">
    <source>
        <dbReference type="Proteomes" id="UP000769766"/>
    </source>
</evidence>
<comment type="subcellular location">
    <subcellularLocation>
        <location evidence="1">Cell outer membrane</location>
    </subcellularLocation>
</comment>
<protein>
    <submittedName>
        <fullName evidence="5">MtrB/PioB family outer membrane beta-barrel protein</fullName>
    </submittedName>
</protein>
<dbReference type="InterPro" id="IPR020016">
    <property type="entry name" value="Decahaem-assoc_OM_MtrB/PioB"/>
</dbReference>
<feature type="compositionally biased region" description="Polar residues" evidence="4">
    <location>
        <begin position="424"/>
        <end position="433"/>
    </location>
</feature>
<dbReference type="AlphaFoldDB" id="A0A932CLE2"/>
<sequence length="621" mass="71013">MKRATCLLWIYSLVLGWALRPVYAQEGKSELSLQISPGIGWVRDSGHDLKVGAYQPLESDALMGLAISGPWRGSYFDFVGHWRDRDDQRYELGLDLGRILREELSFNRFVHRSDNDPLVGRSAFTLRAENLDPRAQYEAVRSELRSRTTLVLPAFPQATFRLGLHAYTDRGEQQGRTMGRCNECHLKGKGERINRRMAELEAGLSLRWGPATLDYAHRWRDFEERSNSSLGEMVAAYRRFSLQGFSAHPPLGLPFALAPDSQRQEDRVRARLRLPGQTTLHASFLSASGENRYSGDEVTARNWIGRVSSAPFKGLRVAYRLQREERESDVRLSAFGRRVWSTGLEASYPLGRGNTLRGEYEWRQVDRDNFELRSSKQETLRFALLSQGYRQLRGHLRYQHRRERNPFTNLGAWRWGQRDDTGRPDQTNLPTDSDQVEAGLTWSPRANLSGSASYRWRGERNADAGNHLQGQENAVDLSLWMIPRAGWSLTAGYAFQRSDRRSDLLFGSRQEFFLPDQDVTYRSVSHSLYADLGMLLTSRLSLNAGLRFSDSRASFSALFPDLQELSDLKVSPLEASLRIGIQLTRRLGVSIDYVFEDYNDSEVGRNRGRAHAVYTRLHLRP</sequence>
<evidence type="ECO:0000256" key="2">
    <source>
        <dbReference type="ARBA" id="ARBA00023136"/>
    </source>
</evidence>
<dbReference type="SUPFAM" id="SSF56935">
    <property type="entry name" value="Porins"/>
    <property type="match status" value="1"/>
</dbReference>
<comment type="caution">
    <text evidence="5">The sequence shown here is derived from an EMBL/GenBank/DDBJ whole genome shotgun (WGS) entry which is preliminary data.</text>
</comment>
<keyword evidence="3" id="KW-0998">Cell outer membrane</keyword>
<keyword evidence="2" id="KW-0472">Membrane</keyword>
<evidence type="ECO:0000256" key="3">
    <source>
        <dbReference type="ARBA" id="ARBA00023237"/>
    </source>
</evidence>